<evidence type="ECO:0000313" key="2">
    <source>
        <dbReference type="EMBL" id="OUZ99719.1"/>
    </source>
</evidence>
<dbReference type="InterPro" id="IPR038975">
    <property type="entry name" value="THNL"/>
</dbReference>
<dbReference type="Proteomes" id="UP000195402">
    <property type="component" value="Unassembled WGS sequence"/>
</dbReference>
<keyword evidence="1" id="KW-0812">Transmembrane</keyword>
<sequence length="110" mass="12126">MEGKSVRPIVVMLMIVAVSMGMFIGQTSASFESCYKQCLSLCSHQRIGPPECPSICEKRCSLKDQYPSKDHHSYCKLGCAISECTHISTPQDPREDEVEGCVNSCSNKCT</sequence>
<dbReference type="PANTHER" id="PTHR36312:SF1">
    <property type="entry name" value="OS01G0594500 PROTEIN"/>
    <property type="match status" value="1"/>
</dbReference>
<feature type="transmembrane region" description="Helical" evidence="1">
    <location>
        <begin position="6"/>
        <end position="25"/>
    </location>
</feature>
<name>A0A200PND5_MACCD</name>
<evidence type="ECO:0000313" key="3">
    <source>
        <dbReference type="Proteomes" id="UP000195402"/>
    </source>
</evidence>
<dbReference type="OMA" id="TDCYTRC"/>
<dbReference type="EMBL" id="MVGT01004391">
    <property type="protein sequence ID" value="OUZ99719.1"/>
    <property type="molecule type" value="Genomic_DNA"/>
</dbReference>
<keyword evidence="3" id="KW-1185">Reference proteome</keyword>
<protein>
    <recommendedName>
        <fullName evidence="4">Thionin-like protein 2</fullName>
    </recommendedName>
</protein>
<evidence type="ECO:0008006" key="4">
    <source>
        <dbReference type="Google" id="ProtNLM"/>
    </source>
</evidence>
<reference evidence="2 3" key="1">
    <citation type="journal article" date="2017" name="Mol. Plant">
        <title>The Genome of Medicinal Plant Macleaya cordata Provides New Insights into Benzylisoquinoline Alkaloids Metabolism.</title>
        <authorList>
            <person name="Liu X."/>
            <person name="Liu Y."/>
            <person name="Huang P."/>
            <person name="Ma Y."/>
            <person name="Qing Z."/>
            <person name="Tang Q."/>
            <person name="Cao H."/>
            <person name="Cheng P."/>
            <person name="Zheng Y."/>
            <person name="Yuan Z."/>
            <person name="Zhou Y."/>
            <person name="Liu J."/>
            <person name="Tang Z."/>
            <person name="Zhuo Y."/>
            <person name="Zhang Y."/>
            <person name="Yu L."/>
            <person name="Huang J."/>
            <person name="Yang P."/>
            <person name="Peng Q."/>
            <person name="Zhang J."/>
            <person name="Jiang W."/>
            <person name="Zhang Z."/>
            <person name="Lin K."/>
            <person name="Ro D.K."/>
            <person name="Chen X."/>
            <person name="Xiong X."/>
            <person name="Shang Y."/>
            <person name="Huang S."/>
            <person name="Zeng J."/>
        </authorList>
    </citation>
    <scope>NUCLEOTIDE SEQUENCE [LARGE SCALE GENOMIC DNA]</scope>
    <source>
        <strain evidence="3">cv. BLH2017</strain>
        <tissue evidence="2">Root</tissue>
    </source>
</reference>
<keyword evidence="1" id="KW-0472">Membrane</keyword>
<dbReference type="InParanoid" id="A0A200PND5"/>
<evidence type="ECO:0000256" key="1">
    <source>
        <dbReference type="SAM" id="Phobius"/>
    </source>
</evidence>
<dbReference type="AlphaFoldDB" id="A0A200PND5"/>
<keyword evidence="1" id="KW-1133">Transmembrane helix</keyword>
<dbReference type="OrthoDB" id="653285at2759"/>
<organism evidence="2 3">
    <name type="scientific">Macleaya cordata</name>
    <name type="common">Five-seeded plume-poppy</name>
    <name type="synonym">Bocconia cordata</name>
    <dbReference type="NCBI Taxonomy" id="56857"/>
    <lineage>
        <taxon>Eukaryota</taxon>
        <taxon>Viridiplantae</taxon>
        <taxon>Streptophyta</taxon>
        <taxon>Embryophyta</taxon>
        <taxon>Tracheophyta</taxon>
        <taxon>Spermatophyta</taxon>
        <taxon>Magnoliopsida</taxon>
        <taxon>Ranunculales</taxon>
        <taxon>Papaveraceae</taxon>
        <taxon>Papaveroideae</taxon>
        <taxon>Macleaya</taxon>
    </lineage>
</organism>
<accession>A0A200PND5</accession>
<gene>
    <name evidence="2" type="ORF">BVC80_9063g90</name>
</gene>
<comment type="caution">
    <text evidence="2">The sequence shown here is derived from an EMBL/GenBank/DDBJ whole genome shotgun (WGS) entry which is preliminary data.</text>
</comment>
<proteinExistence type="predicted"/>
<dbReference type="PANTHER" id="PTHR36312">
    <property type="entry name" value="THIONIN-LIKE PROTEIN 1"/>
    <property type="match status" value="1"/>
</dbReference>